<dbReference type="InterPro" id="IPR045063">
    <property type="entry name" value="Dynamin_N"/>
</dbReference>
<dbReference type="PRINTS" id="PR00195">
    <property type="entry name" value="DYNAMIN"/>
</dbReference>
<gene>
    <name evidence="3" type="ORF">THAOC_10987</name>
</gene>
<feature type="compositionally biased region" description="Basic and acidic residues" evidence="1">
    <location>
        <begin position="833"/>
        <end position="843"/>
    </location>
</feature>
<dbReference type="eggNOG" id="KOG0446">
    <property type="taxonomic scope" value="Eukaryota"/>
</dbReference>
<dbReference type="PANTHER" id="PTHR11566:SF78">
    <property type="entry name" value="DYNAMIN-LIKE PROTEIN ARC5"/>
    <property type="match status" value="1"/>
</dbReference>
<feature type="compositionally biased region" description="Basic and acidic residues" evidence="1">
    <location>
        <begin position="917"/>
        <end position="933"/>
    </location>
</feature>
<protein>
    <recommendedName>
        <fullName evidence="2">Dynamin-type G domain-containing protein</fullName>
    </recommendedName>
</protein>
<feature type="compositionally biased region" description="Low complexity" evidence="1">
    <location>
        <begin position="872"/>
        <end position="884"/>
    </location>
</feature>
<evidence type="ECO:0000259" key="2">
    <source>
        <dbReference type="PROSITE" id="PS51718"/>
    </source>
</evidence>
<feature type="compositionally biased region" description="Low complexity" evidence="1">
    <location>
        <begin position="227"/>
        <end position="238"/>
    </location>
</feature>
<feature type="compositionally biased region" description="Basic residues" evidence="1">
    <location>
        <begin position="844"/>
        <end position="864"/>
    </location>
</feature>
<organism evidence="3 4">
    <name type="scientific">Thalassiosira oceanica</name>
    <name type="common">Marine diatom</name>
    <dbReference type="NCBI Taxonomy" id="159749"/>
    <lineage>
        <taxon>Eukaryota</taxon>
        <taxon>Sar</taxon>
        <taxon>Stramenopiles</taxon>
        <taxon>Ochrophyta</taxon>
        <taxon>Bacillariophyta</taxon>
        <taxon>Coscinodiscophyceae</taxon>
        <taxon>Thalassiosirophycidae</taxon>
        <taxon>Thalassiosirales</taxon>
        <taxon>Thalassiosiraceae</taxon>
        <taxon>Thalassiosira</taxon>
    </lineage>
</organism>
<feature type="region of interest" description="Disordered" evidence="1">
    <location>
        <begin position="583"/>
        <end position="606"/>
    </location>
</feature>
<dbReference type="GO" id="GO:0005525">
    <property type="term" value="F:GTP binding"/>
    <property type="evidence" value="ECO:0007669"/>
    <property type="project" value="InterPro"/>
</dbReference>
<dbReference type="GO" id="GO:0005737">
    <property type="term" value="C:cytoplasm"/>
    <property type="evidence" value="ECO:0007669"/>
    <property type="project" value="TreeGrafter"/>
</dbReference>
<feature type="region of interest" description="Disordered" evidence="1">
    <location>
        <begin position="775"/>
        <end position="933"/>
    </location>
</feature>
<evidence type="ECO:0000313" key="4">
    <source>
        <dbReference type="Proteomes" id="UP000266841"/>
    </source>
</evidence>
<feature type="region of interest" description="Disordered" evidence="1">
    <location>
        <begin position="199"/>
        <end position="267"/>
    </location>
</feature>
<dbReference type="Gene3D" id="3.40.50.300">
    <property type="entry name" value="P-loop containing nucleotide triphosphate hydrolases"/>
    <property type="match status" value="1"/>
</dbReference>
<dbReference type="InterPro" id="IPR001401">
    <property type="entry name" value="Dynamin_GTPase"/>
</dbReference>
<feature type="region of interest" description="Disordered" evidence="1">
    <location>
        <begin position="135"/>
        <end position="169"/>
    </location>
</feature>
<feature type="region of interest" description="Disordered" evidence="1">
    <location>
        <begin position="1"/>
        <end position="47"/>
    </location>
</feature>
<feature type="compositionally biased region" description="Basic and acidic residues" evidence="1">
    <location>
        <begin position="885"/>
        <end position="910"/>
    </location>
</feature>
<name>K0SNP3_THAOC</name>
<proteinExistence type="predicted"/>
<evidence type="ECO:0000256" key="1">
    <source>
        <dbReference type="SAM" id="MobiDB-lite"/>
    </source>
</evidence>
<dbReference type="OrthoDB" id="5061070at2759"/>
<dbReference type="GO" id="GO:0005874">
    <property type="term" value="C:microtubule"/>
    <property type="evidence" value="ECO:0007669"/>
    <property type="project" value="TreeGrafter"/>
</dbReference>
<comment type="caution">
    <text evidence="3">The sequence shown here is derived from an EMBL/GenBank/DDBJ whole genome shotgun (WGS) entry which is preliminary data.</text>
</comment>
<keyword evidence="4" id="KW-1185">Reference proteome</keyword>
<dbReference type="Pfam" id="PF00350">
    <property type="entry name" value="Dynamin_N"/>
    <property type="match status" value="1"/>
</dbReference>
<sequence>MQDSTSCSVCESNPCLQSGLGAGPGSRSEPASAGLPPRRRTTPANKGFTNAIRSLLISSGSTRIPPHSLSLQGFASNETGIDTERENARSGTVDNASLRRKKFGAEWGGRTSSRPSHRIWSTEIEFLRRVHSLSSAWGPSSHTTRGGEAERAGSIHPPHHKKNHNGGRAMKRRRAIGASVALIGAIASADAAGAAINAPGGSARGRAAPPPRGRVTPQRGRRHQPSSRRPPGGRQQRPPSAPSREVDDILDLDLDGGGSGDVADMFPFDDDITSKLDRDIMAELDRLDGGYGPDDRTAGSGYPPDDGGEYLTTDDDGGDEGSDGMDDEDDAGTSSEKGALYDAYNLLHSLAQDFQKPFDAPAVVVVGHQSSGKSALIEALMGFQFNQVGGGTKTRRPVALRMQYNPRCSSPRCFLQGDDGVERPMSLVEIQEHIEAENRRLEKDPVRSFDSREINVRMEYRHCPNMILIDTPGLISAPRLRRESGGNAQQRALLHAAKEAERLVVGKMRCPDYIILCVEDTMDWKHGTTREVVQKADPDLSRTVIVNTKLDTKLPQFGTPKDVADFVSATIVDRMSPHKLGGPFYTSVPSGRVRHHSAPPQGRNSDDDYLFDDDEEFVAACAEKEDADRELVFGRIRRASEADLKRTMPRVGISRLRGFLERRVDECYRRNVAKIVPLLKAEYIAAERRLRACERELEAISLERLKDGADAFCDDFCKALKDSIQGSIIAPASSYGETLEQENLAAGSFAGKFGGEVLPVIFSFVPGPLDPSLTSVRTANDRDPGLSHVGVGQDVGAPPPVRGREHPAQAVRRIPVPPCPARVQPRHALPPPPDHHRGRDRERGRHRRDARRRQLPQGGVRHRAREGPDLVRPAPRLAAAAGLAHHGEALSRERVHDKEEGGADVGERPVHTGRGLGRRDGDGEHGHIEQPPV</sequence>
<dbReference type="SMART" id="SM00053">
    <property type="entry name" value="DYNc"/>
    <property type="match status" value="1"/>
</dbReference>
<feature type="domain" description="Dynamin-type G" evidence="2">
    <location>
        <begin position="357"/>
        <end position="673"/>
    </location>
</feature>
<dbReference type="EMBL" id="AGNL01012411">
    <property type="protein sequence ID" value="EJK67908.1"/>
    <property type="molecule type" value="Genomic_DNA"/>
</dbReference>
<dbReference type="GO" id="GO:0003924">
    <property type="term" value="F:GTPase activity"/>
    <property type="evidence" value="ECO:0007669"/>
    <property type="project" value="InterPro"/>
</dbReference>
<feature type="compositionally biased region" description="Polar residues" evidence="1">
    <location>
        <begin position="1"/>
        <end position="16"/>
    </location>
</feature>
<feature type="region of interest" description="Disordered" evidence="1">
    <location>
        <begin position="286"/>
        <end position="335"/>
    </location>
</feature>
<dbReference type="GO" id="GO:0008017">
    <property type="term" value="F:microtubule binding"/>
    <property type="evidence" value="ECO:0007669"/>
    <property type="project" value="TreeGrafter"/>
</dbReference>
<feature type="compositionally biased region" description="Basic and acidic residues" evidence="1">
    <location>
        <begin position="286"/>
        <end position="297"/>
    </location>
</feature>
<dbReference type="Proteomes" id="UP000266841">
    <property type="component" value="Unassembled WGS sequence"/>
</dbReference>
<reference evidence="3 4" key="1">
    <citation type="journal article" date="2012" name="Genome Biol.">
        <title>Genome and low-iron response of an oceanic diatom adapted to chronic iron limitation.</title>
        <authorList>
            <person name="Lommer M."/>
            <person name="Specht M."/>
            <person name="Roy A.S."/>
            <person name="Kraemer L."/>
            <person name="Andreson R."/>
            <person name="Gutowska M.A."/>
            <person name="Wolf J."/>
            <person name="Bergner S.V."/>
            <person name="Schilhabel M.B."/>
            <person name="Klostermeier U.C."/>
            <person name="Beiko R.G."/>
            <person name="Rosenstiel P."/>
            <person name="Hippler M."/>
            <person name="Laroche J."/>
        </authorList>
    </citation>
    <scope>NUCLEOTIDE SEQUENCE [LARGE SCALE GENOMIC DNA]</scope>
    <source>
        <strain evidence="3 4">CCMP1005</strain>
    </source>
</reference>
<feature type="compositionally biased region" description="Basic residues" evidence="1">
    <location>
        <begin position="157"/>
        <end position="169"/>
    </location>
</feature>
<dbReference type="InterPro" id="IPR030381">
    <property type="entry name" value="G_DYNAMIN_dom"/>
</dbReference>
<dbReference type="PANTHER" id="PTHR11566">
    <property type="entry name" value="DYNAMIN"/>
    <property type="match status" value="1"/>
</dbReference>
<dbReference type="InterPro" id="IPR027417">
    <property type="entry name" value="P-loop_NTPase"/>
</dbReference>
<dbReference type="SUPFAM" id="SSF52540">
    <property type="entry name" value="P-loop containing nucleoside triphosphate hydrolases"/>
    <property type="match status" value="1"/>
</dbReference>
<feature type="compositionally biased region" description="Low complexity" evidence="1">
    <location>
        <begin position="199"/>
        <end position="218"/>
    </location>
</feature>
<dbReference type="GO" id="GO:0016020">
    <property type="term" value="C:membrane"/>
    <property type="evidence" value="ECO:0007669"/>
    <property type="project" value="TreeGrafter"/>
</dbReference>
<feature type="compositionally biased region" description="Acidic residues" evidence="1">
    <location>
        <begin position="306"/>
        <end position="331"/>
    </location>
</feature>
<accession>K0SNP3</accession>
<dbReference type="AlphaFoldDB" id="K0SNP3"/>
<dbReference type="PROSITE" id="PS51718">
    <property type="entry name" value="G_DYNAMIN_2"/>
    <property type="match status" value="1"/>
</dbReference>
<dbReference type="InterPro" id="IPR022812">
    <property type="entry name" value="Dynamin"/>
</dbReference>
<dbReference type="CDD" id="cd08771">
    <property type="entry name" value="DLP_1"/>
    <property type="match status" value="1"/>
</dbReference>
<feature type="compositionally biased region" description="Polar residues" evidence="1">
    <location>
        <begin position="135"/>
        <end position="144"/>
    </location>
</feature>
<evidence type="ECO:0000313" key="3">
    <source>
        <dbReference type="EMBL" id="EJK67908.1"/>
    </source>
</evidence>